<dbReference type="EMBL" id="GIFC01004035">
    <property type="protein sequence ID" value="MXU86118.1"/>
    <property type="molecule type" value="Transcribed_RNA"/>
</dbReference>
<feature type="signal peptide" evidence="2">
    <location>
        <begin position="1"/>
        <end position="17"/>
    </location>
</feature>
<evidence type="ECO:0000313" key="3">
    <source>
        <dbReference type="EMBL" id="MXU86118.1"/>
    </source>
</evidence>
<name>A0A6B0U3A2_IXORI</name>
<protein>
    <submittedName>
        <fullName evidence="3">Putative secreted protein</fullName>
    </submittedName>
</protein>
<feature type="region of interest" description="Disordered" evidence="1">
    <location>
        <begin position="45"/>
        <end position="67"/>
    </location>
</feature>
<dbReference type="AlphaFoldDB" id="A0A6B0U3A2"/>
<organism evidence="3">
    <name type="scientific">Ixodes ricinus</name>
    <name type="common">Common tick</name>
    <name type="synonym">Acarus ricinus</name>
    <dbReference type="NCBI Taxonomy" id="34613"/>
    <lineage>
        <taxon>Eukaryota</taxon>
        <taxon>Metazoa</taxon>
        <taxon>Ecdysozoa</taxon>
        <taxon>Arthropoda</taxon>
        <taxon>Chelicerata</taxon>
        <taxon>Arachnida</taxon>
        <taxon>Acari</taxon>
        <taxon>Parasitiformes</taxon>
        <taxon>Ixodida</taxon>
        <taxon>Ixodoidea</taxon>
        <taxon>Ixodidae</taxon>
        <taxon>Ixodinae</taxon>
        <taxon>Ixodes</taxon>
    </lineage>
</organism>
<evidence type="ECO:0000256" key="1">
    <source>
        <dbReference type="SAM" id="MobiDB-lite"/>
    </source>
</evidence>
<proteinExistence type="predicted"/>
<accession>A0A6B0U3A2</accession>
<keyword evidence="2" id="KW-0732">Signal</keyword>
<reference evidence="3" key="1">
    <citation type="submission" date="2019-12" db="EMBL/GenBank/DDBJ databases">
        <title>An insight into the sialome of adult female Ixodes ricinus ticks feeding for 6 days.</title>
        <authorList>
            <person name="Perner J."/>
            <person name="Ribeiro J.M.C."/>
        </authorList>
    </citation>
    <scope>NUCLEOTIDE SEQUENCE</scope>
    <source>
        <strain evidence="3">Semi-engorged</strain>
        <tissue evidence="3">Salivary glands</tissue>
    </source>
</reference>
<evidence type="ECO:0000256" key="2">
    <source>
        <dbReference type="SAM" id="SignalP"/>
    </source>
</evidence>
<sequence>MLFIFTRFAFYLSWAISRDITVWGALSSLFSPELCLPNTRPVNSNSLRNGKSVGNKRSDVGGTQEAGPLPKAVVGGYELHPLRPVCPWV</sequence>
<feature type="chain" id="PRO_5025616780" evidence="2">
    <location>
        <begin position="18"/>
        <end position="89"/>
    </location>
</feature>